<gene>
    <name evidence="1" type="ORF">NCTC12742_01799</name>
</gene>
<dbReference type="RefSeq" id="WP_004283625.1">
    <property type="nucleotide sequence ID" value="NZ_CAUJRG010000005.1"/>
</dbReference>
<name>A0A448VQ23_9NEIS</name>
<dbReference type="PROSITE" id="PS51257">
    <property type="entry name" value="PROKAR_LIPOPROTEIN"/>
    <property type="match status" value="1"/>
</dbReference>
<sequence>MNTRSVLLALVLALGVAGCGTINNQTVTDEKLRSRAAAALEVSPDQITISNRSNEGIRINFTATVGKRAHQCYVTSTVSMMGVLTSDALCSSQRGSGSGKKVRCNKLLKAAGHC</sequence>
<protein>
    <submittedName>
        <fullName evidence="1">Putative lipoprotein</fullName>
    </submittedName>
</protein>
<dbReference type="EMBL" id="LR134533">
    <property type="protein sequence ID" value="VEJ51890.1"/>
    <property type="molecule type" value="Genomic_DNA"/>
</dbReference>
<dbReference type="AlphaFoldDB" id="A0A448VQ23"/>
<keyword evidence="2" id="KW-1185">Reference proteome</keyword>
<organism evidence="1 2">
    <name type="scientific">Neisseria weaveri</name>
    <dbReference type="NCBI Taxonomy" id="28091"/>
    <lineage>
        <taxon>Bacteria</taxon>
        <taxon>Pseudomonadati</taxon>
        <taxon>Pseudomonadota</taxon>
        <taxon>Betaproteobacteria</taxon>
        <taxon>Neisseriales</taxon>
        <taxon>Neisseriaceae</taxon>
        <taxon>Neisseria</taxon>
    </lineage>
</organism>
<dbReference type="KEGG" id="nwe:SAMEA3174300_0356"/>
<dbReference type="STRING" id="28091.SAMEA3174300_00356"/>
<keyword evidence="1" id="KW-0449">Lipoprotein</keyword>
<evidence type="ECO:0000313" key="2">
    <source>
        <dbReference type="Proteomes" id="UP000272771"/>
    </source>
</evidence>
<accession>A0A448VQ23</accession>
<reference evidence="1 2" key="1">
    <citation type="submission" date="2018-12" db="EMBL/GenBank/DDBJ databases">
        <authorList>
            <consortium name="Pathogen Informatics"/>
        </authorList>
    </citation>
    <scope>NUCLEOTIDE SEQUENCE [LARGE SCALE GENOMIC DNA]</scope>
    <source>
        <strain evidence="1 2">NCTC12742</strain>
    </source>
</reference>
<evidence type="ECO:0000313" key="1">
    <source>
        <dbReference type="EMBL" id="VEJ51890.1"/>
    </source>
</evidence>
<proteinExistence type="predicted"/>
<dbReference type="Proteomes" id="UP000272771">
    <property type="component" value="Chromosome"/>
</dbReference>